<dbReference type="PANTHER" id="PTHR37819:SF1">
    <property type="entry name" value="PROTEIN PSIE"/>
    <property type="match status" value="1"/>
</dbReference>
<dbReference type="Pfam" id="PF06146">
    <property type="entry name" value="PsiE"/>
    <property type="match status" value="1"/>
</dbReference>
<proteinExistence type="inferred from homology"/>
<dbReference type="NCBIfam" id="NF002765">
    <property type="entry name" value="PRK02833.1-3"/>
    <property type="match status" value="1"/>
</dbReference>
<dbReference type="GO" id="GO:0005886">
    <property type="term" value="C:plasma membrane"/>
    <property type="evidence" value="ECO:0007669"/>
    <property type="project" value="UniProtKB-SubCell"/>
</dbReference>
<feature type="transmembrane region" description="Helical" evidence="8">
    <location>
        <begin position="53"/>
        <end position="73"/>
    </location>
</feature>
<evidence type="ECO:0000313" key="11">
    <source>
        <dbReference type="Proteomes" id="UP001220962"/>
    </source>
</evidence>
<evidence type="ECO:0000256" key="7">
    <source>
        <dbReference type="ARBA" id="ARBA00023136"/>
    </source>
</evidence>
<dbReference type="AlphaFoldDB" id="A0AAX3MV09"/>
<keyword evidence="12" id="KW-1185">Reference proteome</keyword>
<feature type="transmembrane region" description="Helical" evidence="8">
    <location>
        <begin position="85"/>
        <end position="104"/>
    </location>
</feature>
<dbReference type="PIRSF" id="PIRSF029598">
    <property type="entry name" value="PsiE"/>
    <property type="match status" value="1"/>
</dbReference>
<dbReference type="EMBL" id="CP118101">
    <property type="protein sequence ID" value="WDH80888.1"/>
    <property type="molecule type" value="Genomic_DNA"/>
</dbReference>
<evidence type="ECO:0000313" key="10">
    <source>
        <dbReference type="EMBL" id="WDI00588.1"/>
    </source>
</evidence>
<keyword evidence="6 8" id="KW-1133">Transmembrane helix</keyword>
<feature type="transmembrane region" description="Helical" evidence="8">
    <location>
        <begin position="12"/>
        <end position="33"/>
    </location>
</feature>
<feature type="transmembrane region" description="Helical" evidence="8">
    <location>
        <begin position="110"/>
        <end position="127"/>
    </location>
</feature>
<dbReference type="InterPro" id="IPR009315">
    <property type="entry name" value="P_starv_induced_PsiE"/>
</dbReference>
<comment type="similarity">
    <text evidence="2">Belongs to the PsiE family.</text>
</comment>
<accession>A0AAX3MV09</accession>
<name>A0AAX3MV09_9BACL</name>
<dbReference type="EMBL" id="CP118108">
    <property type="protein sequence ID" value="WDI00588.1"/>
    <property type="molecule type" value="Genomic_DNA"/>
</dbReference>
<keyword evidence="4" id="KW-1003">Cell membrane</keyword>
<evidence type="ECO:0000313" key="9">
    <source>
        <dbReference type="EMBL" id="WDH80888.1"/>
    </source>
</evidence>
<keyword evidence="5 8" id="KW-0812">Transmembrane</keyword>
<protein>
    <recommendedName>
        <fullName evidence="3">Protein PsiE</fullName>
    </recommendedName>
</protein>
<evidence type="ECO:0000256" key="1">
    <source>
        <dbReference type="ARBA" id="ARBA00004429"/>
    </source>
</evidence>
<gene>
    <name evidence="9" type="primary">psiE</name>
    <name evidence="9" type="ORF">PUW23_15225</name>
    <name evidence="10" type="ORF">PUW25_14985</name>
</gene>
<evidence type="ECO:0000256" key="4">
    <source>
        <dbReference type="ARBA" id="ARBA00022475"/>
    </source>
</evidence>
<dbReference type="PANTHER" id="PTHR37819">
    <property type="entry name" value="PROTEIN PSIE"/>
    <property type="match status" value="1"/>
</dbReference>
<comment type="subcellular location">
    <subcellularLocation>
        <location evidence="1">Cell inner membrane</location>
        <topology evidence="1">Multi-pass membrane protein</topology>
    </subcellularLocation>
</comment>
<dbReference type="Proteomes" id="UP001221519">
    <property type="component" value="Chromosome"/>
</dbReference>
<dbReference type="GO" id="GO:0016036">
    <property type="term" value="P:cellular response to phosphate starvation"/>
    <property type="evidence" value="ECO:0007669"/>
    <property type="project" value="InterPro"/>
</dbReference>
<evidence type="ECO:0000256" key="3">
    <source>
        <dbReference type="ARBA" id="ARBA00021903"/>
    </source>
</evidence>
<evidence type="ECO:0000256" key="2">
    <source>
        <dbReference type="ARBA" id="ARBA00005632"/>
    </source>
</evidence>
<evidence type="ECO:0000256" key="6">
    <source>
        <dbReference type="ARBA" id="ARBA00022989"/>
    </source>
</evidence>
<organism evidence="9 11">
    <name type="scientific">Paenibacillus urinalis</name>
    <dbReference type="NCBI Taxonomy" id="521520"/>
    <lineage>
        <taxon>Bacteria</taxon>
        <taxon>Bacillati</taxon>
        <taxon>Bacillota</taxon>
        <taxon>Bacilli</taxon>
        <taxon>Bacillales</taxon>
        <taxon>Paenibacillaceae</taxon>
        <taxon>Paenibacillus</taxon>
    </lineage>
</organism>
<evidence type="ECO:0000313" key="12">
    <source>
        <dbReference type="Proteomes" id="UP001221519"/>
    </source>
</evidence>
<reference evidence="9 12" key="1">
    <citation type="submission" date="2023-02" db="EMBL/GenBank/DDBJ databases">
        <title>Pathogen: clinical or host-associated sample.</title>
        <authorList>
            <person name="Hergert J."/>
            <person name="Casey R."/>
            <person name="Wagner J."/>
            <person name="Young E.L."/>
            <person name="Oakeson K.F."/>
        </authorList>
    </citation>
    <scope>NUCLEOTIDE SEQUENCE</scope>
    <source>
        <strain evidence="10 12">2022CK-00829</strain>
        <strain evidence="9">2022CK-00830</strain>
    </source>
</reference>
<keyword evidence="7 8" id="KW-0472">Membrane</keyword>
<dbReference type="Proteomes" id="UP001220962">
    <property type="component" value="Chromosome"/>
</dbReference>
<dbReference type="RefSeq" id="WP_274338394.1">
    <property type="nucleotide sequence ID" value="NZ_CP118101.1"/>
</dbReference>
<evidence type="ECO:0000256" key="5">
    <source>
        <dbReference type="ARBA" id="ARBA00022692"/>
    </source>
</evidence>
<sequence length="135" mass="15950">MKEIKKESYIAKYLQQLLNVMLLLLAVILSMFLVRKTMLILDTLLIQSEPTSYYYLAEGILVYFLYFEFLSLIVKYFTHNYHFPLRYFIYVGITAIIRLIIINHEDPIDTFTYCLAILVLVITLFIVNSRNMDGT</sequence>
<dbReference type="InterPro" id="IPR020948">
    <property type="entry name" value="P_starv_induced_PsiE-like"/>
</dbReference>
<evidence type="ECO:0000256" key="8">
    <source>
        <dbReference type="SAM" id="Phobius"/>
    </source>
</evidence>